<dbReference type="InterPro" id="IPR051850">
    <property type="entry name" value="Polysacch_Lyase_4"/>
</dbReference>
<dbReference type="EC" id="4.2.2.23" evidence="4"/>
<gene>
    <name evidence="11" type="ORF">R1flu_025090</name>
</gene>
<evidence type="ECO:0000313" key="12">
    <source>
        <dbReference type="Proteomes" id="UP001605036"/>
    </source>
</evidence>
<evidence type="ECO:0000256" key="4">
    <source>
        <dbReference type="ARBA" id="ARBA00012437"/>
    </source>
</evidence>
<dbReference type="InterPro" id="IPR029413">
    <property type="entry name" value="RG-lyase_II"/>
</dbReference>
<evidence type="ECO:0000256" key="3">
    <source>
        <dbReference type="ARBA" id="ARBA00010418"/>
    </source>
</evidence>
<dbReference type="InterPro" id="IPR011013">
    <property type="entry name" value="Gal_mutarotase_sf_dom"/>
</dbReference>
<dbReference type="Pfam" id="PF14686">
    <property type="entry name" value="fn3_3"/>
    <property type="match status" value="1"/>
</dbReference>
<name>A0ABD1XXN7_9MARC</name>
<accession>A0ABD1XXN7</accession>
<dbReference type="AlphaFoldDB" id="A0ABD1XXN7"/>
<evidence type="ECO:0000256" key="7">
    <source>
        <dbReference type="ARBA" id="ARBA00023239"/>
    </source>
</evidence>
<evidence type="ECO:0000256" key="6">
    <source>
        <dbReference type="ARBA" id="ARBA00022729"/>
    </source>
</evidence>
<dbReference type="InterPro" id="IPR013784">
    <property type="entry name" value="Carb-bd-like_fold"/>
</dbReference>
<dbReference type="GO" id="GO:0102210">
    <property type="term" value="F:rhamnogalacturonan endolyase activity"/>
    <property type="evidence" value="ECO:0007669"/>
    <property type="project" value="UniProtKB-EC"/>
</dbReference>
<evidence type="ECO:0000256" key="1">
    <source>
        <dbReference type="ARBA" id="ARBA00001324"/>
    </source>
</evidence>
<dbReference type="CDD" id="cd10320">
    <property type="entry name" value="RGL4_N"/>
    <property type="match status" value="1"/>
</dbReference>
<evidence type="ECO:0000259" key="10">
    <source>
        <dbReference type="Pfam" id="PF14686"/>
    </source>
</evidence>
<dbReference type="InterPro" id="IPR029411">
    <property type="entry name" value="RG-lyase_III"/>
</dbReference>
<dbReference type="CDD" id="cd10317">
    <property type="entry name" value="RGL4_C"/>
    <property type="match status" value="1"/>
</dbReference>
<dbReference type="Proteomes" id="UP001605036">
    <property type="component" value="Unassembled WGS sequence"/>
</dbReference>
<comment type="catalytic activity">
    <reaction evidence="1">
        <text>Endotype eliminative cleavage of L-alpha-rhamnopyranosyl-(1-&gt;4)-alpha-D-galactopyranosyluronic acid bonds of rhamnogalacturonan I domains in ramified hairy regions of pectin leaving L-rhamnopyranose at the reducing end and 4-deoxy-4,5-unsaturated D-galactopyranosyluronic acid at the non-reducing end.</text>
        <dbReference type="EC" id="4.2.2.23"/>
    </reaction>
</comment>
<keyword evidence="6 8" id="KW-0732">Signal</keyword>
<proteinExistence type="inferred from homology"/>
<dbReference type="PANTHER" id="PTHR32018:SF1">
    <property type="entry name" value="RHAMNOGALACTURONAN ENDOLYASE"/>
    <property type="match status" value="1"/>
</dbReference>
<dbReference type="Pfam" id="PF14683">
    <property type="entry name" value="CBM-like"/>
    <property type="match status" value="1"/>
</dbReference>
<dbReference type="Gene3D" id="2.70.98.10">
    <property type="match status" value="1"/>
</dbReference>
<keyword evidence="7" id="KW-0456">Lyase</keyword>
<dbReference type="Gene3D" id="2.60.120.260">
    <property type="entry name" value="Galactose-binding domain-like"/>
    <property type="match status" value="1"/>
</dbReference>
<evidence type="ECO:0000259" key="9">
    <source>
        <dbReference type="Pfam" id="PF14683"/>
    </source>
</evidence>
<evidence type="ECO:0000256" key="8">
    <source>
        <dbReference type="SAM" id="SignalP"/>
    </source>
</evidence>
<dbReference type="SUPFAM" id="SSF74650">
    <property type="entry name" value="Galactose mutarotase-like"/>
    <property type="match status" value="1"/>
</dbReference>
<keyword evidence="12" id="KW-1185">Reference proteome</keyword>
<dbReference type="InterPro" id="IPR014718">
    <property type="entry name" value="GH-type_carb-bd"/>
</dbReference>
<keyword evidence="5" id="KW-0964">Secreted</keyword>
<reference evidence="11 12" key="1">
    <citation type="submission" date="2024-09" db="EMBL/GenBank/DDBJ databases">
        <title>Chromosome-scale assembly of Riccia fluitans.</title>
        <authorList>
            <person name="Paukszto L."/>
            <person name="Sawicki J."/>
            <person name="Karawczyk K."/>
            <person name="Piernik-Szablinska J."/>
            <person name="Szczecinska M."/>
            <person name="Mazdziarz M."/>
        </authorList>
    </citation>
    <scope>NUCLEOTIDE SEQUENCE [LARGE SCALE GENOMIC DNA]</scope>
    <source>
        <strain evidence="11">Rf_01</strain>
        <tissue evidence="11">Aerial parts of the thallus</tissue>
    </source>
</reference>
<feature type="domain" description="Rhamnogalacturonan lyase" evidence="9">
    <location>
        <begin position="486"/>
        <end position="656"/>
    </location>
</feature>
<dbReference type="GO" id="GO:0005576">
    <property type="term" value="C:extracellular region"/>
    <property type="evidence" value="ECO:0007669"/>
    <property type="project" value="UniProtKB-SubCell"/>
</dbReference>
<evidence type="ECO:0000256" key="5">
    <source>
        <dbReference type="ARBA" id="ARBA00022525"/>
    </source>
</evidence>
<dbReference type="SUPFAM" id="SSF49785">
    <property type="entry name" value="Galactose-binding domain-like"/>
    <property type="match status" value="1"/>
</dbReference>
<comment type="subcellular location">
    <subcellularLocation>
        <location evidence="2">Secreted</location>
    </subcellularLocation>
</comment>
<dbReference type="SUPFAM" id="SSF49452">
    <property type="entry name" value="Starch-binding domain-like"/>
    <property type="match status" value="1"/>
</dbReference>
<dbReference type="PANTHER" id="PTHR32018">
    <property type="entry name" value="RHAMNOGALACTURONATE LYASE FAMILY PROTEIN"/>
    <property type="match status" value="1"/>
</dbReference>
<evidence type="ECO:0000256" key="2">
    <source>
        <dbReference type="ARBA" id="ARBA00004613"/>
    </source>
</evidence>
<comment type="caution">
    <text evidence="11">The sequence shown here is derived from an EMBL/GenBank/DDBJ whole genome shotgun (WGS) entry which is preliminary data.</text>
</comment>
<dbReference type="InterPro" id="IPR010325">
    <property type="entry name" value="Rhamnogal_lyase"/>
</dbReference>
<dbReference type="EMBL" id="JBHFFA010000007">
    <property type="protein sequence ID" value="KAL2613398.1"/>
    <property type="molecule type" value="Genomic_DNA"/>
</dbReference>
<organism evidence="11 12">
    <name type="scientific">Riccia fluitans</name>
    <dbReference type="NCBI Taxonomy" id="41844"/>
    <lineage>
        <taxon>Eukaryota</taxon>
        <taxon>Viridiplantae</taxon>
        <taxon>Streptophyta</taxon>
        <taxon>Embryophyta</taxon>
        <taxon>Marchantiophyta</taxon>
        <taxon>Marchantiopsida</taxon>
        <taxon>Marchantiidae</taxon>
        <taxon>Marchantiales</taxon>
        <taxon>Ricciaceae</taxon>
        <taxon>Riccia</taxon>
    </lineage>
</organism>
<feature type="signal peptide" evidence="8">
    <location>
        <begin position="1"/>
        <end position="27"/>
    </location>
</feature>
<dbReference type="Gene3D" id="2.60.40.1120">
    <property type="entry name" value="Carboxypeptidase-like, regulatory domain"/>
    <property type="match status" value="1"/>
</dbReference>
<dbReference type="InterPro" id="IPR008979">
    <property type="entry name" value="Galactose-bd-like_sf"/>
</dbReference>
<evidence type="ECO:0000313" key="11">
    <source>
        <dbReference type="EMBL" id="KAL2613398.1"/>
    </source>
</evidence>
<comment type="similarity">
    <text evidence="3">Belongs to the polysaccharide lyase 4 family.</text>
</comment>
<dbReference type="Pfam" id="PF06045">
    <property type="entry name" value="Rhamnogal_lyase"/>
    <property type="match status" value="1"/>
</dbReference>
<feature type="chain" id="PRO_5044785839" description="rhamnogalacturonan endolyase" evidence="8">
    <location>
        <begin position="28"/>
        <end position="671"/>
    </location>
</feature>
<feature type="domain" description="Rhamnogalacturonan lyase" evidence="10">
    <location>
        <begin position="400"/>
        <end position="469"/>
    </location>
</feature>
<sequence>MAGLNVNLIQKLLFIFLLCGFVCQSHSQASSSSRITRDLAYSESAENVILKNDKLQLMIGKPGAGGGSVQSMVYRRDGLRDLELLDMKQRPRARGYWDLHWESGSYISGNDFNYKFRFGNKGGVQWTDFYGDGAGGDQMVGITVKQETSSHTSRHNRAPLSTQVHYAVREGLSGTYCSLLVDHSSNHRPMQLTELRLVLKLNPELFDYSYVADNRQRFMPTRMDLSKNRSESLAFKEARMLTRPKNESLMYEVDHKYQFSVESKDGIMYGWISSKEKIGVWIISPNKWEYLGGGPYKQDLTVQTGPNLLAMLHSAHYGTPPIKLEESEKWNKVYGPFLVYVNQAEDINGLIEDAKARAALETASWPYSWVPFEEYRKPEGRGTVTGRAVKLDPHLSGSATWIGLTDAKSPTSDWEEEVKGHQFWNVTNSDGEFTIYNVNPGTYLLQTMVQGFLVDSSVLQLVTVQEGEVSNIGDIILRPKRKGPILWEIGQPDRSAGEFLVPSGVKDGFRQYGMWDKYSELYPVADPVYVVGESEWKKDWFFAHVIRPNGTPTEREIQFFLEDVVPGDYTLRLAIAGAHKAALEIRINDPTGPAIYDTGAFGRDNALARAGIHGHYEEFTISFSHMNFRLGMNSLFLRQRKTQNRFSYVMYDYIRLEEPMMFSHSWMSTSR</sequence>
<protein>
    <recommendedName>
        <fullName evidence="4">rhamnogalacturonan endolyase</fullName>
        <ecNumber evidence="4">4.2.2.23</ecNumber>
    </recommendedName>
</protein>
<dbReference type="CDD" id="cd10316">
    <property type="entry name" value="RGL4_M"/>
    <property type="match status" value="1"/>
</dbReference>